<dbReference type="Proteomes" id="UP001054252">
    <property type="component" value="Unassembled WGS sequence"/>
</dbReference>
<name>A0AAV5HQJ5_9ROSI</name>
<proteinExistence type="predicted"/>
<organism evidence="2 3">
    <name type="scientific">Rubroshorea leprosula</name>
    <dbReference type="NCBI Taxonomy" id="152421"/>
    <lineage>
        <taxon>Eukaryota</taxon>
        <taxon>Viridiplantae</taxon>
        <taxon>Streptophyta</taxon>
        <taxon>Embryophyta</taxon>
        <taxon>Tracheophyta</taxon>
        <taxon>Spermatophyta</taxon>
        <taxon>Magnoliopsida</taxon>
        <taxon>eudicotyledons</taxon>
        <taxon>Gunneridae</taxon>
        <taxon>Pentapetalae</taxon>
        <taxon>rosids</taxon>
        <taxon>malvids</taxon>
        <taxon>Malvales</taxon>
        <taxon>Dipterocarpaceae</taxon>
        <taxon>Rubroshorea</taxon>
    </lineage>
</organism>
<comment type="caution">
    <text evidence="2">The sequence shown here is derived from an EMBL/GenBank/DDBJ whole genome shotgun (WGS) entry which is preliminary data.</text>
</comment>
<dbReference type="EMBL" id="BPVZ01000003">
    <property type="protein sequence ID" value="GKU89070.1"/>
    <property type="molecule type" value="Genomic_DNA"/>
</dbReference>
<keyword evidence="3" id="KW-1185">Reference proteome</keyword>
<reference evidence="2 3" key="1">
    <citation type="journal article" date="2021" name="Commun. Biol.">
        <title>The genome of Shorea leprosula (Dipterocarpaceae) highlights the ecological relevance of drought in aseasonal tropical rainforests.</title>
        <authorList>
            <person name="Ng K.K.S."/>
            <person name="Kobayashi M.J."/>
            <person name="Fawcett J.A."/>
            <person name="Hatakeyama M."/>
            <person name="Paape T."/>
            <person name="Ng C.H."/>
            <person name="Ang C.C."/>
            <person name="Tnah L.H."/>
            <person name="Lee C.T."/>
            <person name="Nishiyama T."/>
            <person name="Sese J."/>
            <person name="O'Brien M.J."/>
            <person name="Copetti D."/>
            <person name="Mohd Noor M.I."/>
            <person name="Ong R.C."/>
            <person name="Putra M."/>
            <person name="Sireger I.Z."/>
            <person name="Indrioko S."/>
            <person name="Kosugi Y."/>
            <person name="Izuno A."/>
            <person name="Isagi Y."/>
            <person name="Lee S.L."/>
            <person name="Shimizu K.K."/>
        </authorList>
    </citation>
    <scope>NUCLEOTIDE SEQUENCE [LARGE SCALE GENOMIC DNA]</scope>
    <source>
        <strain evidence="2">214</strain>
    </source>
</reference>
<gene>
    <name evidence="2" type="ORF">SLEP1_g3261</name>
</gene>
<evidence type="ECO:0000313" key="3">
    <source>
        <dbReference type="Proteomes" id="UP001054252"/>
    </source>
</evidence>
<accession>A0AAV5HQJ5</accession>
<evidence type="ECO:0000313" key="2">
    <source>
        <dbReference type="EMBL" id="GKU89070.1"/>
    </source>
</evidence>
<evidence type="ECO:0000256" key="1">
    <source>
        <dbReference type="SAM" id="MobiDB-lite"/>
    </source>
</evidence>
<feature type="region of interest" description="Disordered" evidence="1">
    <location>
        <begin position="27"/>
        <end position="67"/>
    </location>
</feature>
<dbReference type="AlphaFoldDB" id="A0AAV5HQJ5"/>
<sequence>MVAWIRRPVRPEISSSGTRVTCEILLREESHGTSGSIPGEATSGRSRTTEAKYANAPSPGTAPWGTLAKKAGQLKWYQGHP</sequence>
<protein>
    <submittedName>
        <fullName evidence="2">Uncharacterized protein</fullName>
    </submittedName>
</protein>